<dbReference type="EMBL" id="CP006932">
    <property type="protein sequence ID" value="AHK22559.1"/>
    <property type="molecule type" value="Genomic_DNA"/>
</dbReference>
<dbReference type="HOGENOM" id="CLU_2153740_0_0_14"/>
<gene>
    <name evidence="1" type="ORF">X271_00454</name>
</gene>
<proteinExistence type="predicted"/>
<organism evidence="1 2">
    <name type="scientific">Candidatus Hepatoplasma crinochetorum Av</name>
    <dbReference type="NCBI Taxonomy" id="1427984"/>
    <lineage>
        <taxon>Bacteria</taxon>
        <taxon>Bacillati</taxon>
        <taxon>Mycoplasmatota</taxon>
        <taxon>Mollicutes</taxon>
        <taxon>Candidatus Hepatoplasmataceae</taxon>
        <taxon>Candidatus Hepatoplasma</taxon>
    </lineage>
</organism>
<dbReference type="AlphaFoldDB" id="W8GFK4"/>
<name>W8GFK4_9MOLU</name>
<dbReference type="Proteomes" id="UP000019450">
    <property type="component" value="Chromosome"/>
</dbReference>
<evidence type="ECO:0000313" key="1">
    <source>
        <dbReference type="EMBL" id="AHK22559.1"/>
    </source>
</evidence>
<keyword evidence="2" id="KW-1185">Reference proteome</keyword>
<evidence type="ECO:0000313" key="2">
    <source>
        <dbReference type="Proteomes" id="UP000019450"/>
    </source>
</evidence>
<protein>
    <submittedName>
        <fullName evidence="1">Putative Zn-dependent peptidase</fullName>
    </submittedName>
</protein>
<dbReference type="KEGG" id="hcr:X271_00454"/>
<accession>W8GFK4</accession>
<sequence length="111" mass="13272">MENFRRIFMSKNSLILLAKGDVEIAAQIFNYEQIREIRADLKKFEVKILMNYDESYYRVFSVNPKDQTEEELKKAEDEIIKFHANLVNASMKLTPDEVKKIQKLQKEQREQ</sequence>
<reference evidence="1 2" key="1">
    <citation type="journal article" date="2014" name="Genome Biol. Evol.">
        <title>Phylogenomics of "Candidatus Hepatoplasma crinochetorum," a Lineage of Mollicutes Associated with Noninsect Arthropods.</title>
        <authorList>
            <person name="Leclercq S."/>
            <person name="Dittmer J."/>
            <person name="Bouchon D."/>
            <person name="Cordaux R."/>
        </authorList>
    </citation>
    <scope>NUCLEOTIDE SEQUENCE [LARGE SCALE GENOMIC DNA]</scope>
    <source>
        <strain evidence="1 2">Av</strain>
    </source>
</reference>
<dbReference type="STRING" id="1427984.X271_00454"/>